<protein>
    <submittedName>
        <fullName evidence="1">Uncharacterized protein</fullName>
    </submittedName>
</protein>
<dbReference type="EMBL" id="CM042061">
    <property type="protein sequence ID" value="KAI3672542.1"/>
    <property type="molecule type" value="Genomic_DNA"/>
</dbReference>
<reference evidence="1 2" key="2">
    <citation type="journal article" date="2022" name="Mol. Ecol. Resour.">
        <title>The genomes of chicory, endive, great burdock and yacon provide insights into Asteraceae paleo-polyploidization history and plant inulin production.</title>
        <authorList>
            <person name="Fan W."/>
            <person name="Wang S."/>
            <person name="Wang H."/>
            <person name="Wang A."/>
            <person name="Jiang F."/>
            <person name="Liu H."/>
            <person name="Zhao H."/>
            <person name="Xu D."/>
            <person name="Zhang Y."/>
        </authorList>
    </citation>
    <scope>NUCLEOTIDE SEQUENCE [LARGE SCALE GENOMIC DNA]</scope>
    <source>
        <strain evidence="2">cv. Niubang</strain>
    </source>
</reference>
<keyword evidence="2" id="KW-1185">Reference proteome</keyword>
<gene>
    <name evidence="1" type="ORF">L6452_38632</name>
</gene>
<accession>A0ACB8XRT7</accession>
<sequence length="80" mass="9181">MGSYCFRRLNHTFSLRWSRDQHQLKDGNGINSKQIHLSQSRFLFRHCLASFSQALGFPASRTPPTGTETPEVDLHCSGWM</sequence>
<organism evidence="1 2">
    <name type="scientific">Arctium lappa</name>
    <name type="common">Greater burdock</name>
    <name type="synonym">Lappa major</name>
    <dbReference type="NCBI Taxonomy" id="4217"/>
    <lineage>
        <taxon>Eukaryota</taxon>
        <taxon>Viridiplantae</taxon>
        <taxon>Streptophyta</taxon>
        <taxon>Embryophyta</taxon>
        <taxon>Tracheophyta</taxon>
        <taxon>Spermatophyta</taxon>
        <taxon>Magnoliopsida</taxon>
        <taxon>eudicotyledons</taxon>
        <taxon>Gunneridae</taxon>
        <taxon>Pentapetalae</taxon>
        <taxon>asterids</taxon>
        <taxon>campanulids</taxon>
        <taxon>Asterales</taxon>
        <taxon>Asteraceae</taxon>
        <taxon>Carduoideae</taxon>
        <taxon>Cardueae</taxon>
        <taxon>Arctiinae</taxon>
        <taxon>Arctium</taxon>
    </lineage>
</organism>
<comment type="caution">
    <text evidence="1">The sequence shown here is derived from an EMBL/GenBank/DDBJ whole genome shotgun (WGS) entry which is preliminary data.</text>
</comment>
<evidence type="ECO:0000313" key="1">
    <source>
        <dbReference type="EMBL" id="KAI3672542.1"/>
    </source>
</evidence>
<proteinExistence type="predicted"/>
<reference evidence="2" key="1">
    <citation type="journal article" date="2022" name="Mol. Ecol. Resour.">
        <title>The genomes of chicory, endive, great burdock and yacon provide insights into Asteraceae palaeo-polyploidization history and plant inulin production.</title>
        <authorList>
            <person name="Fan W."/>
            <person name="Wang S."/>
            <person name="Wang H."/>
            <person name="Wang A."/>
            <person name="Jiang F."/>
            <person name="Liu H."/>
            <person name="Zhao H."/>
            <person name="Xu D."/>
            <person name="Zhang Y."/>
        </authorList>
    </citation>
    <scope>NUCLEOTIDE SEQUENCE [LARGE SCALE GENOMIC DNA]</scope>
    <source>
        <strain evidence="2">cv. Niubang</strain>
    </source>
</reference>
<name>A0ACB8XRT7_ARCLA</name>
<dbReference type="Proteomes" id="UP001055879">
    <property type="component" value="Linkage Group LG15"/>
</dbReference>
<evidence type="ECO:0000313" key="2">
    <source>
        <dbReference type="Proteomes" id="UP001055879"/>
    </source>
</evidence>